<name>A0ABQ2D5L8_9MICC</name>
<dbReference type="RefSeq" id="WP_188683029.1">
    <property type="nucleotide sequence ID" value="NZ_BMKX01000001.1"/>
</dbReference>
<reference evidence="2" key="1">
    <citation type="journal article" date="2019" name="Int. J. Syst. Evol. Microbiol.">
        <title>The Global Catalogue of Microorganisms (GCM) 10K type strain sequencing project: providing services to taxonomists for standard genome sequencing and annotation.</title>
        <authorList>
            <consortium name="The Broad Institute Genomics Platform"/>
            <consortium name="The Broad Institute Genome Sequencing Center for Infectious Disease"/>
            <person name="Wu L."/>
            <person name="Ma J."/>
        </authorList>
    </citation>
    <scope>NUCLEOTIDE SEQUENCE [LARGE SCALE GENOMIC DNA]</scope>
    <source>
        <strain evidence="2">CGMCC 1.3685</strain>
    </source>
</reference>
<accession>A0ABQ2D5L8</accession>
<gene>
    <name evidence="1" type="ORF">GCM10007173_01920</name>
</gene>
<dbReference type="EMBL" id="BMKX01000001">
    <property type="protein sequence ID" value="GGJ46969.1"/>
    <property type="molecule type" value="Genomic_DNA"/>
</dbReference>
<evidence type="ECO:0000313" key="2">
    <source>
        <dbReference type="Proteomes" id="UP000606115"/>
    </source>
</evidence>
<sequence>MSHSELIDAYGLPQTELAAKNSRLAWERRWTAVLLEHNYTPAGLYDNKFSQFMGLNSVSRGLLHGTSALRPELWRDYAQRWEKVGVNPELFALILSLLPDAVDTALRAASDLTAEFALHDRLRTLNIDGGLWGSDSQQLIPEQWADFPYLVQKVGPTRALRCFLSAGRDQ</sequence>
<proteinExistence type="predicted"/>
<organism evidence="1 2">
    <name type="scientific">Glutamicibacter ardleyensis</name>
    <dbReference type="NCBI Taxonomy" id="225894"/>
    <lineage>
        <taxon>Bacteria</taxon>
        <taxon>Bacillati</taxon>
        <taxon>Actinomycetota</taxon>
        <taxon>Actinomycetes</taxon>
        <taxon>Micrococcales</taxon>
        <taxon>Micrococcaceae</taxon>
        <taxon>Glutamicibacter</taxon>
    </lineage>
</organism>
<evidence type="ECO:0000313" key="1">
    <source>
        <dbReference type="EMBL" id="GGJ46969.1"/>
    </source>
</evidence>
<dbReference type="Proteomes" id="UP000606115">
    <property type="component" value="Unassembled WGS sequence"/>
</dbReference>
<dbReference type="GeneID" id="303302609"/>
<protein>
    <submittedName>
        <fullName evidence="1">Uncharacterized protein</fullName>
    </submittedName>
</protein>
<comment type="caution">
    <text evidence="1">The sequence shown here is derived from an EMBL/GenBank/DDBJ whole genome shotgun (WGS) entry which is preliminary data.</text>
</comment>
<keyword evidence="2" id="KW-1185">Reference proteome</keyword>